<proteinExistence type="predicted"/>
<evidence type="ECO:0000259" key="2">
    <source>
        <dbReference type="PROSITE" id="PS50006"/>
    </source>
</evidence>
<dbReference type="PANTHER" id="PTHR15715">
    <property type="entry name" value="CENTROSOMAL PROTEIN OF 170 KDA"/>
    <property type="match status" value="1"/>
</dbReference>
<dbReference type="SMART" id="SM00240">
    <property type="entry name" value="FHA"/>
    <property type="match status" value="1"/>
</dbReference>
<feature type="region of interest" description="Disordered" evidence="1">
    <location>
        <begin position="1"/>
        <end position="28"/>
    </location>
</feature>
<protein>
    <recommendedName>
        <fullName evidence="2">FHA domain-containing protein</fullName>
    </recommendedName>
</protein>
<gene>
    <name evidence="3" type="ORF">PRZ48_004674</name>
</gene>
<dbReference type="InterPro" id="IPR051176">
    <property type="entry name" value="Cent_Immune-Sig_Mod"/>
</dbReference>
<sequence length="637" mass="68831">MPPLYSTGPFGLSTSTMQPSTRPSASPNTATISLISNAWQDRRVITLRSGESVKIGRASKSEVKNLQPADDNALFDCPVVSRQHAELRFSAWKPSSEQVTIIDLASLHGTTVNGRRVESEQPFSLKSGDVIKLGERVTRGDDTHDGMSLTYTRLGEMPSTQYHDLSPVGPSFQVPLSPSEHDQSDYESDMESIRSVAKDGSSAHTTPDSNKIKLGSQDKPIFIGDSVPAPVIDLSGGEQDEDAVQPAQRHVIPDTYDEDNESLVAEEDDVDEGAYVASDNESVDKDSVRGLEDGHQSVVFDDEDEEEDIEENQDIFPDDDISEDADRFSDGEGSGFVAPVFARDDDFAAPADNFKEKVVELLNTTNIQAQAVNNPFTEPKPRYDPVRNSQPPTDNEAAKSVPAPASIKPTRPYEPFGPGSNYLNPATNCCFSSRWDVRPPGHSTFGYFPKPAPVTAPAPIPDAFENYLDPQPFAPLLEPFANTNPWYTAPQQPMAPLPTPTAASFQPQTPVVHDTTITATSSKISIPNIIEKDSVSNEASADAELSNITSPAGNKRKASEMEADEVDQLAAPPATEVTTPTATPRSKRRRTRRQGTGTVREVTVSLAKYTGAAVAGAAATVAFLNSPAAQWVIDYLG</sequence>
<evidence type="ECO:0000313" key="3">
    <source>
        <dbReference type="EMBL" id="KAK4503759.1"/>
    </source>
</evidence>
<feature type="compositionally biased region" description="Acidic residues" evidence="1">
    <location>
        <begin position="301"/>
        <end position="323"/>
    </location>
</feature>
<keyword evidence="4" id="KW-1185">Reference proteome</keyword>
<feature type="compositionally biased region" description="Low complexity" evidence="1">
    <location>
        <begin position="570"/>
        <end position="584"/>
    </location>
</feature>
<feature type="region of interest" description="Disordered" evidence="1">
    <location>
        <begin position="374"/>
        <end position="408"/>
    </location>
</feature>
<feature type="domain" description="FHA" evidence="2">
    <location>
        <begin position="53"/>
        <end position="117"/>
    </location>
</feature>
<dbReference type="Pfam" id="PF00498">
    <property type="entry name" value="FHA"/>
    <property type="match status" value="1"/>
</dbReference>
<feature type="compositionally biased region" description="Polar residues" evidence="1">
    <location>
        <begin position="12"/>
        <end position="28"/>
    </location>
</feature>
<dbReference type="InterPro" id="IPR008984">
    <property type="entry name" value="SMAD_FHA_dom_sf"/>
</dbReference>
<feature type="region of interest" description="Disordered" evidence="1">
    <location>
        <begin position="537"/>
        <end position="599"/>
    </location>
</feature>
<evidence type="ECO:0000313" key="4">
    <source>
        <dbReference type="Proteomes" id="UP001305779"/>
    </source>
</evidence>
<reference evidence="3 4" key="1">
    <citation type="journal article" date="2023" name="G3 (Bethesda)">
        <title>A chromosome-level genome assembly of Zasmidium syzygii isolated from banana leaves.</title>
        <authorList>
            <person name="van Westerhoven A.C."/>
            <person name="Mehrabi R."/>
            <person name="Talebi R."/>
            <person name="Steentjes M.B.F."/>
            <person name="Corcolon B."/>
            <person name="Chong P.A."/>
            <person name="Kema G.H.J."/>
            <person name="Seidl M.F."/>
        </authorList>
    </citation>
    <scope>NUCLEOTIDE SEQUENCE [LARGE SCALE GENOMIC DNA]</scope>
    <source>
        <strain evidence="3 4">P124</strain>
    </source>
</reference>
<organism evidence="3 4">
    <name type="scientific">Zasmidium cellare</name>
    <name type="common">Wine cellar mold</name>
    <name type="synonym">Racodium cellare</name>
    <dbReference type="NCBI Taxonomy" id="395010"/>
    <lineage>
        <taxon>Eukaryota</taxon>
        <taxon>Fungi</taxon>
        <taxon>Dikarya</taxon>
        <taxon>Ascomycota</taxon>
        <taxon>Pezizomycotina</taxon>
        <taxon>Dothideomycetes</taxon>
        <taxon>Dothideomycetidae</taxon>
        <taxon>Mycosphaerellales</taxon>
        <taxon>Mycosphaerellaceae</taxon>
        <taxon>Zasmidium</taxon>
    </lineage>
</organism>
<feature type="region of interest" description="Disordered" evidence="1">
    <location>
        <begin position="301"/>
        <end position="333"/>
    </location>
</feature>
<dbReference type="EMBL" id="JAXOVC010000003">
    <property type="protein sequence ID" value="KAK4503759.1"/>
    <property type="molecule type" value="Genomic_DNA"/>
</dbReference>
<dbReference type="Proteomes" id="UP001305779">
    <property type="component" value="Unassembled WGS sequence"/>
</dbReference>
<dbReference type="SUPFAM" id="SSF49879">
    <property type="entry name" value="SMAD/FHA domain"/>
    <property type="match status" value="1"/>
</dbReference>
<dbReference type="Gene3D" id="2.60.200.20">
    <property type="match status" value="1"/>
</dbReference>
<dbReference type="PROSITE" id="PS50006">
    <property type="entry name" value="FHA_DOMAIN"/>
    <property type="match status" value="1"/>
</dbReference>
<accession>A0ABR0EQV4</accession>
<name>A0ABR0EQV4_ZASCE</name>
<evidence type="ECO:0000256" key="1">
    <source>
        <dbReference type="SAM" id="MobiDB-lite"/>
    </source>
</evidence>
<comment type="caution">
    <text evidence="3">The sequence shown here is derived from an EMBL/GenBank/DDBJ whole genome shotgun (WGS) entry which is preliminary data.</text>
</comment>
<dbReference type="PANTHER" id="PTHR15715:SF37">
    <property type="entry name" value="LD47843P"/>
    <property type="match status" value="1"/>
</dbReference>
<feature type="region of interest" description="Disordered" evidence="1">
    <location>
        <begin position="160"/>
        <end position="216"/>
    </location>
</feature>
<dbReference type="InterPro" id="IPR000253">
    <property type="entry name" value="FHA_dom"/>
</dbReference>